<dbReference type="AlphaFoldDB" id="A0A6J6NS02"/>
<keyword evidence="1" id="KW-0547">Nucleotide-binding</keyword>
<dbReference type="InterPro" id="IPR051309">
    <property type="entry name" value="ABCF_ATPase"/>
</dbReference>
<evidence type="ECO:0000256" key="2">
    <source>
        <dbReference type="ARBA" id="ARBA00022840"/>
    </source>
</evidence>
<dbReference type="PANTHER" id="PTHR42855:SF1">
    <property type="entry name" value="ABC TRANSPORTER DOMAIN-CONTAINING PROTEIN"/>
    <property type="match status" value="1"/>
</dbReference>
<proteinExistence type="predicted"/>
<dbReference type="PROSITE" id="PS00211">
    <property type="entry name" value="ABC_TRANSPORTER_1"/>
    <property type="match status" value="1"/>
</dbReference>
<feature type="region of interest" description="Disordered" evidence="3">
    <location>
        <begin position="502"/>
        <end position="534"/>
    </location>
</feature>
<dbReference type="EMBL" id="CAEZXB010000002">
    <property type="protein sequence ID" value="CAB4667663.1"/>
    <property type="molecule type" value="Genomic_DNA"/>
</dbReference>
<accession>A0A6J6NS02</accession>
<dbReference type="InterPro" id="IPR032781">
    <property type="entry name" value="ABC_tran_Xtn"/>
</dbReference>
<dbReference type="Pfam" id="PF00005">
    <property type="entry name" value="ABC_tran"/>
    <property type="match status" value="2"/>
</dbReference>
<evidence type="ECO:0000313" key="6">
    <source>
        <dbReference type="EMBL" id="CAB4689500.1"/>
    </source>
</evidence>
<dbReference type="CDD" id="cd03221">
    <property type="entry name" value="ABCF_EF-3"/>
    <property type="match status" value="2"/>
</dbReference>
<keyword evidence="2" id="KW-0067">ATP-binding</keyword>
<dbReference type="SMART" id="SM00382">
    <property type="entry name" value="AAA"/>
    <property type="match status" value="2"/>
</dbReference>
<feature type="domain" description="ABC transporter" evidence="4">
    <location>
        <begin position="4"/>
        <end position="220"/>
    </location>
</feature>
<dbReference type="GO" id="GO:0005524">
    <property type="term" value="F:ATP binding"/>
    <property type="evidence" value="ECO:0007669"/>
    <property type="project" value="UniProtKB-KW"/>
</dbReference>
<feature type="compositionally biased region" description="Low complexity" evidence="3">
    <location>
        <begin position="506"/>
        <end position="520"/>
    </location>
</feature>
<dbReference type="Gene3D" id="3.40.50.300">
    <property type="entry name" value="P-loop containing nucleotide triphosphate hydrolases"/>
    <property type="match status" value="2"/>
</dbReference>
<evidence type="ECO:0000256" key="3">
    <source>
        <dbReference type="SAM" id="MobiDB-lite"/>
    </source>
</evidence>
<dbReference type="Pfam" id="PF12848">
    <property type="entry name" value="ABC_tran_Xtn"/>
    <property type="match status" value="1"/>
</dbReference>
<name>A0A6J6NS02_9ZZZZ</name>
<dbReference type="InterPro" id="IPR017871">
    <property type="entry name" value="ABC_transporter-like_CS"/>
</dbReference>
<dbReference type="InterPro" id="IPR003439">
    <property type="entry name" value="ABC_transporter-like_ATP-bd"/>
</dbReference>
<dbReference type="EMBL" id="CAEZXN010000007">
    <property type="protein sequence ID" value="CAB4689500.1"/>
    <property type="molecule type" value="Genomic_DNA"/>
</dbReference>
<dbReference type="GO" id="GO:0016887">
    <property type="term" value="F:ATP hydrolysis activity"/>
    <property type="evidence" value="ECO:0007669"/>
    <property type="project" value="InterPro"/>
</dbReference>
<gene>
    <name evidence="5" type="ORF">UFOPK2342_00232</name>
    <name evidence="6" type="ORF">UFOPK2423_00473</name>
    <name evidence="7" type="ORF">UFOPK4367_00637</name>
</gene>
<reference evidence="6" key="1">
    <citation type="submission" date="2020-05" db="EMBL/GenBank/DDBJ databases">
        <authorList>
            <person name="Chiriac C."/>
            <person name="Salcher M."/>
            <person name="Ghai R."/>
            <person name="Kavagutti S V."/>
        </authorList>
    </citation>
    <scope>NUCLEOTIDE SEQUENCE</scope>
</reference>
<evidence type="ECO:0000256" key="1">
    <source>
        <dbReference type="ARBA" id="ARBA00022741"/>
    </source>
</evidence>
<sequence>MNLLNLEKVSKDYGKGAVLNAIQLGISAGERIGVVGRNGGGKSTLLRVMAEIEPPDSGRVTHENSLRLGFLHQIDRVPAHLSLGEFLFPEMQDHEWASDGRIRDILIGLFGDLTEMDRPLDALSGGERRRVSLAQLLVADNDIIFLDEPTNHLDVEGVAWLANHLRSRTSMALVVVTHDRWFLDEVCDQTWEVINGDIEVYDGGYSSYVLAKAERTRQASVEEARRQNLIRKELAWLRRGAPARTTKPKFRIDAANQLIANEPMPRKSDELLSFAGARLGKRVFELHDIELRFGERVLIDRLTLNIGPGDRIGIMGPNGAGKTTLLKMLNGTVKVSAGHVQVGSTVKIGYLSQQLDELNPAWRVLEAVEDVARHVDLGKGRELSASQLCERLGFGSDAQWTPVRDLSGGERRRLQLTRILMAGPNVLFLDEPTNDFDVETLSSLEDLLDGFVGTLMVVSHDRYFLERVCDTMFGIFGDGTSHDLPRGIDQYLEIRKEIEAKSPNTSSLSMGSSGSGAPKSAAEERAAKKEREKVERQLAKLDKELKQLHLDMAEASTDYPRLAELTEELRIKEKSVNELEELWLTLSD</sequence>
<dbReference type="SUPFAM" id="SSF52540">
    <property type="entry name" value="P-loop containing nucleoside triphosphate hydrolases"/>
    <property type="match status" value="2"/>
</dbReference>
<dbReference type="PROSITE" id="PS50893">
    <property type="entry name" value="ABC_TRANSPORTER_2"/>
    <property type="match status" value="2"/>
</dbReference>
<dbReference type="EMBL" id="CAFBRC010000032">
    <property type="protein sequence ID" value="CAB5074686.1"/>
    <property type="molecule type" value="Genomic_DNA"/>
</dbReference>
<feature type="compositionally biased region" description="Basic and acidic residues" evidence="3">
    <location>
        <begin position="521"/>
        <end position="534"/>
    </location>
</feature>
<dbReference type="InterPro" id="IPR027417">
    <property type="entry name" value="P-loop_NTPase"/>
</dbReference>
<evidence type="ECO:0000313" key="7">
    <source>
        <dbReference type="EMBL" id="CAB5074686.1"/>
    </source>
</evidence>
<feature type="domain" description="ABC transporter" evidence="4">
    <location>
        <begin position="284"/>
        <end position="502"/>
    </location>
</feature>
<dbReference type="InterPro" id="IPR003593">
    <property type="entry name" value="AAA+_ATPase"/>
</dbReference>
<protein>
    <submittedName>
        <fullName evidence="6">Unannotated protein</fullName>
    </submittedName>
</protein>
<evidence type="ECO:0000259" key="4">
    <source>
        <dbReference type="PROSITE" id="PS50893"/>
    </source>
</evidence>
<organism evidence="6">
    <name type="scientific">freshwater metagenome</name>
    <dbReference type="NCBI Taxonomy" id="449393"/>
    <lineage>
        <taxon>unclassified sequences</taxon>
        <taxon>metagenomes</taxon>
        <taxon>ecological metagenomes</taxon>
    </lineage>
</organism>
<dbReference type="PANTHER" id="PTHR42855">
    <property type="entry name" value="ABC TRANSPORTER ATP-BINDING SUBUNIT"/>
    <property type="match status" value="1"/>
</dbReference>
<evidence type="ECO:0000313" key="5">
    <source>
        <dbReference type="EMBL" id="CAB4667663.1"/>
    </source>
</evidence>